<evidence type="ECO:0000313" key="1">
    <source>
        <dbReference type="EMBL" id="NBI56232.1"/>
    </source>
</evidence>
<protein>
    <submittedName>
        <fullName evidence="1">DUF2971 domain-containing protein</fullName>
    </submittedName>
</protein>
<dbReference type="Pfam" id="PF11185">
    <property type="entry name" value="DUF2971"/>
    <property type="match status" value="1"/>
</dbReference>
<accession>A0ABW9YQK4</accession>
<dbReference type="RefSeq" id="WP_160658470.1">
    <property type="nucleotide sequence ID" value="NZ_RSEJ01000057.1"/>
</dbReference>
<reference evidence="1 2" key="1">
    <citation type="journal article" date="2017" name="Int. J. Syst. Evol. Microbiol.">
        <title>Photobacterium alginatilyticum sp. nov., a marine bacterium isolated from bottom seawater.</title>
        <authorList>
            <person name="Wang X."/>
            <person name="Wang Y."/>
            <person name="Yang X."/>
            <person name="Sun H."/>
            <person name="Li B."/>
            <person name="Zhang X.H."/>
        </authorList>
    </citation>
    <scope>NUCLEOTIDE SEQUENCE [LARGE SCALE GENOMIC DNA]</scope>
    <source>
        <strain evidence="1 2">P03D4</strain>
    </source>
</reference>
<organism evidence="1 2">
    <name type="scientific">Photobacterium alginatilyticum</name>
    <dbReference type="NCBI Taxonomy" id="1775171"/>
    <lineage>
        <taxon>Bacteria</taxon>
        <taxon>Pseudomonadati</taxon>
        <taxon>Pseudomonadota</taxon>
        <taxon>Gammaproteobacteria</taxon>
        <taxon>Vibrionales</taxon>
        <taxon>Vibrionaceae</taxon>
        <taxon>Photobacterium</taxon>
    </lineage>
</organism>
<dbReference type="Proteomes" id="UP000738517">
    <property type="component" value="Unassembled WGS sequence"/>
</dbReference>
<comment type="caution">
    <text evidence="1">The sequence shown here is derived from an EMBL/GenBank/DDBJ whole genome shotgun (WGS) entry which is preliminary data.</text>
</comment>
<proteinExistence type="predicted"/>
<gene>
    <name evidence="1" type="ORF">EIZ48_27465</name>
</gene>
<keyword evidence="2" id="KW-1185">Reference proteome</keyword>
<evidence type="ECO:0000313" key="2">
    <source>
        <dbReference type="Proteomes" id="UP000738517"/>
    </source>
</evidence>
<sequence>MEFPEVKRLYKFRSLRSGVDEDGKPIYNQFTISMLRENTAWIARPDTFNDPFDCNYRPIPARMKEGDELFIDDLPPHEVEAKIINDLPKGCSDREMEQAIFRVAEFRNDHIQHMINSYCVLSLSEECDHTLLWSHYADQHRGICIQYARSENSNLSGELSRPVRYRRHYYSVDHKDYQVFLRDHVYSPSGKDWKNGNNLLTNAIFTKSEQWFYEKEWRVAMPFPQPAKGFNLKIDVPIISVIFGCLTPEEDKKVVMDILGDDVRYYQAWKSKMEHKLDVIPEEEWRGRMDYYQSERDISKYLK</sequence>
<dbReference type="EMBL" id="RSEJ01000057">
    <property type="protein sequence ID" value="NBI56232.1"/>
    <property type="molecule type" value="Genomic_DNA"/>
</dbReference>
<dbReference type="InterPro" id="IPR021352">
    <property type="entry name" value="DUF2971"/>
</dbReference>
<name>A0ABW9YQK4_9GAMM</name>